<gene>
    <name evidence="1" type="ORF">RAG0_06350</name>
</gene>
<keyword evidence="2" id="KW-1185">Reference proteome</keyword>
<proteinExistence type="predicted"/>
<reference evidence="2" key="1">
    <citation type="submission" date="2016-03" db="EMBL/GenBank/DDBJ databases">
        <authorList>
            <person name="Guldener U."/>
        </authorList>
    </citation>
    <scope>NUCLEOTIDE SEQUENCE [LARGE SCALE GENOMIC DNA]</scope>
    <source>
        <strain evidence="2">04CH-RAC-A.6.1</strain>
    </source>
</reference>
<evidence type="ECO:0000313" key="2">
    <source>
        <dbReference type="Proteomes" id="UP000178912"/>
    </source>
</evidence>
<organism evidence="1 2">
    <name type="scientific">Rhynchosporium agropyri</name>
    <dbReference type="NCBI Taxonomy" id="914238"/>
    <lineage>
        <taxon>Eukaryota</taxon>
        <taxon>Fungi</taxon>
        <taxon>Dikarya</taxon>
        <taxon>Ascomycota</taxon>
        <taxon>Pezizomycotina</taxon>
        <taxon>Leotiomycetes</taxon>
        <taxon>Helotiales</taxon>
        <taxon>Ploettnerulaceae</taxon>
        <taxon>Rhynchosporium</taxon>
    </lineage>
</organism>
<protein>
    <submittedName>
        <fullName evidence="1">Uncharacterized protein</fullName>
    </submittedName>
</protein>
<name>A0A1E1KGP9_9HELO</name>
<dbReference type="EMBL" id="FJUX01000030">
    <property type="protein sequence ID" value="CZS97189.1"/>
    <property type="molecule type" value="Genomic_DNA"/>
</dbReference>
<evidence type="ECO:0000313" key="1">
    <source>
        <dbReference type="EMBL" id="CZS97189.1"/>
    </source>
</evidence>
<dbReference type="AlphaFoldDB" id="A0A1E1KGP9"/>
<dbReference type="Proteomes" id="UP000178912">
    <property type="component" value="Unassembled WGS sequence"/>
</dbReference>
<sequence>MYLHNYKHVRLAEGGRLCGKKQLGKGYFSSSVDPYIHDYASTWCPETLSISTKCGSRTSERPREIVNENVRQSPLLDEVSGNFNIEHRNPEVLVASEADCHLPKRGLDVTSLIASTLLFSIGSDMICFARTRNEDVMHQSCGARKFQSSATSLLSRIQVYGTGIGKRAPACIVSQTAESPSFQAKKQIIYLKCEIGSDKSSRTREHMGFNHGKQKCTPGIGLSIRFDIDSPRICDPEQGVMAWKLKAA</sequence>
<accession>A0A1E1KGP9</accession>